<protein>
    <recommendedName>
        <fullName evidence="2">DUF6534 domain-containing protein</fullName>
    </recommendedName>
</protein>
<keyword evidence="1" id="KW-0472">Membrane</keyword>
<proteinExistence type="predicted"/>
<comment type="caution">
    <text evidence="3">The sequence shown here is derived from an EMBL/GenBank/DDBJ whole genome shotgun (WGS) entry which is preliminary data.</text>
</comment>
<dbReference type="AlphaFoldDB" id="A0A409WGA7"/>
<evidence type="ECO:0000259" key="2">
    <source>
        <dbReference type="Pfam" id="PF20152"/>
    </source>
</evidence>
<dbReference type="Pfam" id="PF20152">
    <property type="entry name" value="DUF6534"/>
    <property type="match status" value="1"/>
</dbReference>
<evidence type="ECO:0000313" key="4">
    <source>
        <dbReference type="Proteomes" id="UP000283269"/>
    </source>
</evidence>
<organism evidence="3 4">
    <name type="scientific">Psilocybe cyanescens</name>
    <dbReference type="NCBI Taxonomy" id="93625"/>
    <lineage>
        <taxon>Eukaryota</taxon>
        <taxon>Fungi</taxon>
        <taxon>Dikarya</taxon>
        <taxon>Basidiomycota</taxon>
        <taxon>Agaricomycotina</taxon>
        <taxon>Agaricomycetes</taxon>
        <taxon>Agaricomycetidae</taxon>
        <taxon>Agaricales</taxon>
        <taxon>Agaricineae</taxon>
        <taxon>Strophariaceae</taxon>
        <taxon>Psilocybe</taxon>
    </lineage>
</organism>
<keyword evidence="1" id="KW-1133">Transmembrane helix</keyword>
<feature type="transmembrane region" description="Helical" evidence="1">
    <location>
        <begin position="217"/>
        <end position="236"/>
    </location>
</feature>
<dbReference type="OrthoDB" id="2535105at2759"/>
<feature type="transmembrane region" description="Helical" evidence="1">
    <location>
        <begin position="12"/>
        <end position="36"/>
    </location>
</feature>
<dbReference type="STRING" id="93625.A0A409WGA7"/>
<dbReference type="InterPro" id="IPR045339">
    <property type="entry name" value="DUF6534"/>
</dbReference>
<keyword evidence="4" id="KW-1185">Reference proteome</keyword>
<feature type="transmembrane region" description="Helical" evidence="1">
    <location>
        <begin position="131"/>
        <end position="155"/>
    </location>
</feature>
<feature type="domain" description="DUF6534" evidence="2">
    <location>
        <begin position="142"/>
        <end position="234"/>
    </location>
</feature>
<feature type="transmembrane region" description="Helical" evidence="1">
    <location>
        <begin position="57"/>
        <end position="80"/>
    </location>
</feature>
<name>A0A409WGA7_PSICY</name>
<keyword evidence="1" id="KW-0812">Transmembrane</keyword>
<dbReference type="EMBL" id="NHYD01003437">
    <property type="protein sequence ID" value="PPQ77564.1"/>
    <property type="molecule type" value="Genomic_DNA"/>
</dbReference>
<sequence length="257" mass="29112">MVGLPTTYGALLLGALFASCFSGIITSQCIVYFKLFPNDTNFLKGLRCPKLILTTRLPTLQILVVWLFDVGHTGLVWSAMWQYTIIHYGNTEYIDYIPNFFAYRIWLPCASTRTPGIRLKSYVLFRKDFRWLFSLGLGFSSGADVLITVLLFFLLQGSRSKLPNLNVIIDSLILYTFEIGSLTRLAGSLSLCMFRLYKGISASMATVASMICPYIDLHQWILLDDSLIFLGLHFVIGKRQYRYQSTAPPERTGRSPP</sequence>
<evidence type="ECO:0000256" key="1">
    <source>
        <dbReference type="SAM" id="Phobius"/>
    </source>
</evidence>
<evidence type="ECO:0000313" key="3">
    <source>
        <dbReference type="EMBL" id="PPQ77564.1"/>
    </source>
</evidence>
<accession>A0A409WGA7</accession>
<gene>
    <name evidence="3" type="ORF">CVT25_011424</name>
</gene>
<dbReference type="InParanoid" id="A0A409WGA7"/>
<reference evidence="3 4" key="1">
    <citation type="journal article" date="2018" name="Evol. Lett.">
        <title>Horizontal gene cluster transfer increased hallucinogenic mushroom diversity.</title>
        <authorList>
            <person name="Reynolds H.T."/>
            <person name="Vijayakumar V."/>
            <person name="Gluck-Thaler E."/>
            <person name="Korotkin H.B."/>
            <person name="Matheny P.B."/>
            <person name="Slot J.C."/>
        </authorList>
    </citation>
    <scope>NUCLEOTIDE SEQUENCE [LARGE SCALE GENOMIC DNA]</scope>
    <source>
        <strain evidence="3 4">2631</strain>
    </source>
</reference>
<feature type="transmembrane region" description="Helical" evidence="1">
    <location>
        <begin position="167"/>
        <end position="197"/>
    </location>
</feature>
<dbReference type="Proteomes" id="UP000283269">
    <property type="component" value="Unassembled WGS sequence"/>
</dbReference>